<dbReference type="PIRSF" id="PIRSF006305">
    <property type="entry name" value="Maf"/>
    <property type="match status" value="1"/>
</dbReference>
<evidence type="ECO:0000256" key="4">
    <source>
        <dbReference type="ARBA" id="ARBA00022801"/>
    </source>
</evidence>
<feature type="site" description="Important for substrate specificity" evidence="9">
    <location>
        <position position="173"/>
    </location>
</feature>
<evidence type="ECO:0000256" key="2">
    <source>
        <dbReference type="ARBA" id="ARBA00004496"/>
    </source>
</evidence>
<dbReference type="EC" id="3.6.1.9" evidence="9"/>
<feature type="active site" description="Proton acceptor" evidence="9">
    <location>
        <position position="90"/>
    </location>
</feature>
<dbReference type="GO" id="GO:0036218">
    <property type="term" value="F:dTTP diphosphatase activity"/>
    <property type="evidence" value="ECO:0007669"/>
    <property type="project" value="RHEA"/>
</dbReference>
<comment type="catalytic activity">
    <reaction evidence="6">
        <text>N(7)-methyl-GTP + H2O = N(7)-methyl-GMP + diphosphate + H(+)</text>
        <dbReference type="Rhea" id="RHEA:58744"/>
        <dbReference type="ChEBI" id="CHEBI:15377"/>
        <dbReference type="ChEBI" id="CHEBI:15378"/>
        <dbReference type="ChEBI" id="CHEBI:33019"/>
        <dbReference type="ChEBI" id="CHEBI:58285"/>
        <dbReference type="ChEBI" id="CHEBI:87133"/>
    </reaction>
</comment>
<evidence type="ECO:0000256" key="8">
    <source>
        <dbReference type="ARBA" id="ARBA00060749"/>
    </source>
</evidence>
<evidence type="ECO:0000313" key="10">
    <source>
        <dbReference type="EMBL" id="SHF55221.1"/>
    </source>
</evidence>
<dbReference type="Proteomes" id="UP000184509">
    <property type="component" value="Unassembled WGS sequence"/>
</dbReference>
<dbReference type="PANTHER" id="PTHR43213">
    <property type="entry name" value="BIFUNCTIONAL DTTP/UTP PYROPHOSPHATASE/METHYLTRANSFERASE PROTEIN-RELATED"/>
    <property type="match status" value="1"/>
</dbReference>
<accession>A0A1M5CKJ0</accession>
<comment type="caution">
    <text evidence="9">Lacks conserved residue(s) required for the propagation of feature annotation.</text>
</comment>
<reference evidence="10 11" key="1">
    <citation type="submission" date="2016-11" db="EMBL/GenBank/DDBJ databases">
        <authorList>
            <person name="Jaros S."/>
            <person name="Januszkiewicz K."/>
            <person name="Wedrychowicz H."/>
        </authorList>
    </citation>
    <scope>NUCLEOTIDE SEQUENCE [LARGE SCALE GENOMIC DNA]</scope>
    <source>
        <strain evidence="10 11">DSM 26991</strain>
    </source>
</reference>
<dbReference type="GO" id="GO:0005737">
    <property type="term" value="C:cytoplasm"/>
    <property type="evidence" value="ECO:0007669"/>
    <property type="project" value="UniProtKB-SubCell"/>
</dbReference>
<dbReference type="SUPFAM" id="SSF52972">
    <property type="entry name" value="ITPase-like"/>
    <property type="match status" value="1"/>
</dbReference>
<evidence type="ECO:0000256" key="3">
    <source>
        <dbReference type="ARBA" id="ARBA00022490"/>
    </source>
</evidence>
<protein>
    <recommendedName>
        <fullName evidence="9">dTTP/UTP pyrophosphatase</fullName>
        <shortName evidence="9">dTTPase/UTPase</shortName>
        <ecNumber evidence="9">3.6.1.9</ecNumber>
    </recommendedName>
    <alternativeName>
        <fullName evidence="9">Nucleoside triphosphate pyrophosphatase</fullName>
    </alternativeName>
    <alternativeName>
        <fullName evidence="9">Nucleotide pyrophosphatase</fullName>
        <shortName evidence="9">Nucleotide PPase</shortName>
    </alternativeName>
</protein>
<comment type="subcellular location">
    <subcellularLocation>
        <location evidence="2 9">Cytoplasm</location>
    </subcellularLocation>
</comment>
<comment type="similarity">
    <text evidence="8">Belongs to the Maf family. YceF subfamily.</text>
</comment>
<feature type="site" description="Important for substrate specificity" evidence="9">
    <location>
        <position position="31"/>
    </location>
</feature>
<dbReference type="HAMAP" id="MF_00528">
    <property type="entry name" value="Maf"/>
    <property type="match status" value="1"/>
</dbReference>
<dbReference type="FunFam" id="3.90.950.10:FF:000005">
    <property type="entry name" value="7-methyl-GTP pyrophosphatase"/>
    <property type="match status" value="1"/>
</dbReference>
<dbReference type="PANTHER" id="PTHR43213:SF5">
    <property type="entry name" value="BIFUNCTIONAL DTTP_UTP PYROPHOSPHATASE_METHYLTRANSFERASE PROTEIN-RELATED"/>
    <property type="match status" value="1"/>
</dbReference>
<name>A0A1M5CKJ0_9BACE</name>
<dbReference type="InterPro" id="IPR003697">
    <property type="entry name" value="Maf-like"/>
</dbReference>
<dbReference type="GO" id="GO:0009117">
    <property type="term" value="P:nucleotide metabolic process"/>
    <property type="evidence" value="ECO:0007669"/>
    <property type="project" value="UniProtKB-KW"/>
</dbReference>
<comment type="cofactor">
    <cofactor evidence="1 9">
        <name>a divalent metal cation</name>
        <dbReference type="ChEBI" id="CHEBI:60240"/>
    </cofactor>
</comment>
<comment type="similarity">
    <text evidence="9">Belongs to the Maf family. YhdE subfamily.</text>
</comment>
<evidence type="ECO:0000256" key="6">
    <source>
        <dbReference type="ARBA" id="ARBA00050213"/>
    </source>
</evidence>
<dbReference type="CDD" id="cd00555">
    <property type="entry name" value="Maf"/>
    <property type="match status" value="1"/>
</dbReference>
<evidence type="ECO:0000256" key="1">
    <source>
        <dbReference type="ARBA" id="ARBA00001968"/>
    </source>
</evidence>
<keyword evidence="11" id="KW-1185">Reference proteome</keyword>
<keyword evidence="3 9" id="KW-0963">Cytoplasm</keyword>
<dbReference type="GO" id="GO:0036221">
    <property type="term" value="F:UTP diphosphatase activity"/>
    <property type="evidence" value="ECO:0007669"/>
    <property type="project" value="RHEA"/>
</dbReference>
<dbReference type="Pfam" id="PF02545">
    <property type="entry name" value="Maf"/>
    <property type="match status" value="1"/>
</dbReference>
<gene>
    <name evidence="10" type="ORF">SAMN05444405_11074</name>
</gene>
<evidence type="ECO:0000313" key="11">
    <source>
        <dbReference type="Proteomes" id="UP000184509"/>
    </source>
</evidence>
<dbReference type="EMBL" id="FQTV01000010">
    <property type="protein sequence ID" value="SHF55221.1"/>
    <property type="molecule type" value="Genomic_DNA"/>
</dbReference>
<evidence type="ECO:0000256" key="9">
    <source>
        <dbReference type="HAMAP-Rule" id="MF_00528"/>
    </source>
</evidence>
<dbReference type="AlphaFoldDB" id="A0A1M5CKJ0"/>
<evidence type="ECO:0000256" key="7">
    <source>
        <dbReference type="ARBA" id="ARBA00053369"/>
    </source>
</evidence>
<keyword evidence="5 9" id="KW-0546">Nucleotide metabolism</keyword>
<proteinExistence type="inferred from homology"/>
<comment type="function">
    <text evidence="9">Nucleoside triphosphate pyrophosphatase that hydrolyzes dTTP and UTP. May have a dual role in cell division arrest and in preventing the incorporation of modified nucleotides into cellular nucleic acids.</text>
</comment>
<comment type="catalytic activity">
    <reaction evidence="9">
        <text>UTP + H2O = UMP + diphosphate + H(+)</text>
        <dbReference type="Rhea" id="RHEA:29395"/>
        <dbReference type="ChEBI" id="CHEBI:15377"/>
        <dbReference type="ChEBI" id="CHEBI:15378"/>
        <dbReference type="ChEBI" id="CHEBI:33019"/>
        <dbReference type="ChEBI" id="CHEBI:46398"/>
        <dbReference type="ChEBI" id="CHEBI:57865"/>
        <dbReference type="EC" id="3.6.1.9"/>
    </reaction>
</comment>
<evidence type="ECO:0000256" key="5">
    <source>
        <dbReference type="ARBA" id="ARBA00023080"/>
    </source>
</evidence>
<organism evidence="10 11">
    <name type="scientific">Bacteroides luti</name>
    <dbReference type="NCBI Taxonomy" id="1297750"/>
    <lineage>
        <taxon>Bacteria</taxon>
        <taxon>Pseudomonadati</taxon>
        <taxon>Bacteroidota</taxon>
        <taxon>Bacteroidia</taxon>
        <taxon>Bacteroidales</taxon>
        <taxon>Bacteroidaceae</taxon>
        <taxon>Bacteroides</taxon>
    </lineage>
</organism>
<keyword evidence="4 9" id="KW-0378">Hydrolase</keyword>
<comment type="catalytic activity">
    <reaction evidence="9">
        <text>dTTP + H2O = dTMP + diphosphate + H(+)</text>
        <dbReference type="Rhea" id="RHEA:28534"/>
        <dbReference type="ChEBI" id="CHEBI:15377"/>
        <dbReference type="ChEBI" id="CHEBI:15378"/>
        <dbReference type="ChEBI" id="CHEBI:33019"/>
        <dbReference type="ChEBI" id="CHEBI:37568"/>
        <dbReference type="ChEBI" id="CHEBI:63528"/>
        <dbReference type="EC" id="3.6.1.9"/>
    </reaction>
</comment>
<comment type="function">
    <text evidence="7">Nucleoside triphosphate pyrophosphatase that hydrolyzes 7-methyl-GTP (m(7)GTP). May have a dual role in cell division arrest and in preventing the incorporation of modified nucleotides into cellular nucleic acids.</text>
</comment>
<dbReference type="InterPro" id="IPR029001">
    <property type="entry name" value="ITPase-like_fam"/>
</dbReference>
<dbReference type="Gene3D" id="3.90.950.10">
    <property type="match status" value="1"/>
</dbReference>
<feature type="site" description="Important for substrate specificity" evidence="9">
    <location>
        <position position="91"/>
    </location>
</feature>
<dbReference type="NCBIfam" id="TIGR00172">
    <property type="entry name" value="maf"/>
    <property type="match status" value="1"/>
</dbReference>
<sequence length="206" mass="23294">MEKLLAGKRMELRMLDNLSKYKIILASNSPRRKELMTGLGIKYSVKTLPDIDESYPETLVGGEIPVYIAKGKADAYMHLIKPDQLIITADTIVWLDGKVLGKPQDMDEAREMLRSLSGKTHQVYTGVCLTTKTFQRSFSSVSDVTFATLTDEEIDYYVDLYLPMDKAGAYGVQEWIGYIGVENITGSYFNVMGLPIQRLYRELKTL</sequence>
<dbReference type="STRING" id="1297750.SAMN05444405_11074"/>